<evidence type="ECO:0000256" key="2">
    <source>
        <dbReference type="ARBA" id="ARBA00022737"/>
    </source>
</evidence>
<organism evidence="4 5">
    <name type="scientific">Prymnesium parvum</name>
    <name type="common">Toxic golden alga</name>
    <dbReference type="NCBI Taxonomy" id="97485"/>
    <lineage>
        <taxon>Eukaryota</taxon>
        <taxon>Haptista</taxon>
        <taxon>Haptophyta</taxon>
        <taxon>Prymnesiophyceae</taxon>
        <taxon>Prymnesiales</taxon>
        <taxon>Prymnesiaceae</taxon>
        <taxon>Prymnesium</taxon>
    </lineage>
</organism>
<evidence type="ECO:0000256" key="1">
    <source>
        <dbReference type="ARBA" id="ARBA00022574"/>
    </source>
</evidence>
<comment type="caution">
    <text evidence="4">The sequence shown here is derived from an EMBL/GenBank/DDBJ whole genome shotgun (WGS) entry which is preliminary data.</text>
</comment>
<accession>A0AB34J2R8</accession>
<name>A0AB34J2R8_PRYPA</name>
<keyword evidence="5" id="KW-1185">Reference proteome</keyword>
<dbReference type="Gene3D" id="2.130.10.10">
    <property type="entry name" value="YVTN repeat-like/Quinoprotein amine dehydrogenase"/>
    <property type="match status" value="2"/>
</dbReference>
<dbReference type="Proteomes" id="UP001515480">
    <property type="component" value="Unassembled WGS sequence"/>
</dbReference>
<sequence length="294" mass="32137">MPEDDAMCSALSTDESETLCVMGHSSGELRLVEVSSLEVVAGVQAHHASVCCVSFCYFRRGERCIISAASDGEVRLFELSGGTAESEHQMQLTRLATLRAATGVRVHSLDVLRSLSTGSCSHWLASSEHQQVQVWPLPDAALTPADPILTIELEPEPLLVVAHELAAIGWRCLAAFCPHHHQVIACCGLTRERRLLFYDFVQRQPLMAVPLPEWPTSLAFSRCAPLLAIAGARGRVMLISYPQFGAFYPFLGVAKLDVVNISLHTRTVNSVYFGGSVLHTATDREIAEWQLPST</sequence>
<feature type="domain" description="WDR90 4th beta-propeller" evidence="3">
    <location>
        <begin position="17"/>
        <end position="250"/>
    </location>
</feature>
<evidence type="ECO:0000313" key="4">
    <source>
        <dbReference type="EMBL" id="KAL1511948.1"/>
    </source>
</evidence>
<evidence type="ECO:0000259" key="3">
    <source>
        <dbReference type="Pfam" id="PF23342"/>
    </source>
</evidence>
<dbReference type="InterPro" id="IPR036322">
    <property type="entry name" value="WD40_repeat_dom_sf"/>
</dbReference>
<proteinExistence type="predicted"/>
<keyword evidence="1" id="KW-0853">WD repeat</keyword>
<dbReference type="EMBL" id="JBGBPQ010000013">
    <property type="protein sequence ID" value="KAL1511948.1"/>
    <property type="molecule type" value="Genomic_DNA"/>
</dbReference>
<dbReference type="InterPro" id="IPR050505">
    <property type="entry name" value="WDR55/POC1"/>
</dbReference>
<gene>
    <name evidence="4" type="ORF">AB1Y20_005228</name>
</gene>
<keyword evidence="2" id="KW-0677">Repeat</keyword>
<dbReference type="Pfam" id="PF23342">
    <property type="entry name" value="WDR90_beta-prop_4th"/>
    <property type="match status" value="1"/>
</dbReference>
<dbReference type="PANTHER" id="PTHR44019">
    <property type="entry name" value="WD REPEAT-CONTAINING PROTEIN 55"/>
    <property type="match status" value="1"/>
</dbReference>
<dbReference type="InterPro" id="IPR015943">
    <property type="entry name" value="WD40/YVTN_repeat-like_dom_sf"/>
</dbReference>
<evidence type="ECO:0000313" key="5">
    <source>
        <dbReference type="Proteomes" id="UP001515480"/>
    </source>
</evidence>
<protein>
    <recommendedName>
        <fullName evidence="3">WDR90 4th beta-propeller domain-containing protein</fullName>
    </recommendedName>
</protein>
<dbReference type="InterPro" id="IPR055440">
    <property type="entry name" value="Beta-prop_WDR90_4th"/>
</dbReference>
<dbReference type="PANTHER" id="PTHR44019:SF8">
    <property type="entry name" value="POC1 CENTRIOLAR PROTEIN HOMOLOG"/>
    <property type="match status" value="1"/>
</dbReference>
<reference evidence="4 5" key="1">
    <citation type="journal article" date="2024" name="Science">
        <title>Giant polyketide synthase enzymes in the biosynthesis of giant marine polyether toxins.</title>
        <authorList>
            <person name="Fallon T.R."/>
            <person name="Shende V.V."/>
            <person name="Wierzbicki I.H."/>
            <person name="Pendleton A.L."/>
            <person name="Watervoot N.F."/>
            <person name="Auber R.P."/>
            <person name="Gonzalez D.J."/>
            <person name="Wisecaver J.H."/>
            <person name="Moore B.S."/>
        </authorList>
    </citation>
    <scope>NUCLEOTIDE SEQUENCE [LARGE SCALE GENOMIC DNA]</scope>
    <source>
        <strain evidence="4 5">12B1</strain>
    </source>
</reference>
<dbReference type="SUPFAM" id="SSF50978">
    <property type="entry name" value="WD40 repeat-like"/>
    <property type="match status" value="1"/>
</dbReference>
<dbReference type="AlphaFoldDB" id="A0AB34J2R8"/>